<gene>
    <name evidence="2" type="ORF">FPZ54_04200</name>
</gene>
<dbReference type="EMBL" id="CP042239">
    <property type="protein sequence ID" value="QDX25306.1"/>
    <property type="molecule type" value="Genomic_DNA"/>
</dbReference>
<keyword evidence="1" id="KW-0732">Signal</keyword>
<evidence type="ECO:0000313" key="3">
    <source>
        <dbReference type="Proteomes" id="UP000318055"/>
    </source>
</evidence>
<proteinExistence type="predicted"/>
<protein>
    <recommendedName>
        <fullName evidence="4">Aspartate-semialdehyde dehydrogenase</fullName>
    </recommendedName>
</protein>
<feature type="signal peptide" evidence="1">
    <location>
        <begin position="1"/>
        <end position="19"/>
    </location>
</feature>
<dbReference type="Proteomes" id="UP000318055">
    <property type="component" value="Chromosome"/>
</dbReference>
<evidence type="ECO:0008006" key="4">
    <source>
        <dbReference type="Google" id="ProtNLM"/>
    </source>
</evidence>
<dbReference type="RefSeq" id="WP_145845244.1">
    <property type="nucleotide sequence ID" value="NZ_CP042239.1"/>
</dbReference>
<organism evidence="2 3">
    <name type="scientific">Sphingomonas suaedae</name>
    <dbReference type="NCBI Taxonomy" id="2599297"/>
    <lineage>
        <taxon>Bacteria</taxon>
        <taxon>Pseudomonadati</taxon>
        <taxon>Pseudomonadota</taxon>
        <taxon>Alphaproteobacteria</taxon>
        <taxon>Sphingomonadales</taxon>
        <taxon>Sphingomonadaceae</taxon>
        <taxon>Sphingomonas</taxon>
    </lineage>
</organism>
<name>A0A518RCZ7_9SPHN</name>
<feature type="chain" id="PRO_5021926350" description="Aspartate-semialdehyde dehydrogenase" evidence="1">
    <location>
        <begin position="20"/>
        <end position="209"/>
    </location>
</feature>
<dbReference type="PROSITE" id="PS51257">
    <property type="entry name" value="PROKAR_LIPOPROTEIN"/>
    <property type="match status" value="1"/>
</dbReference>
<evidence type="ECO:0000313" key="2">
    <source>
        <dbReference type="EMBL" id="QDX25306.1"/>
    </source>
</evidence>
<dbReference type="KEGG" id="ssua:FPZ54_04200"/>
<dbReference type="AlphaFoldDB" id="A0A518RCZ7"/>
<accession>A0A518RCZ7</accession>
<keyword evidence="3" id="KW-1185">Reference proteome</keyword>
<evidence type="ECO:0000256" key="1">
    <source>
        <dbReference type="SAM" id="SignalP"/>
    </source>
</evidence>
<dbReference type="OrthoDB" id="878483at2"/>
<reference evidence="2 3" key="1">
    <citation type="submission" date="2019-07" db="EMBL/GenBank/DDBJ databases">
        <title>Sphingomonas alkalisoli sp. nov., isolated from rhizosphere soil of Suaedae salsa.</title>
        <authorList>
            <person name="Zhang H."/>
            <person name="Xu L."/>
            <person name="Zhang J.-X."/>
            <person name="Sun J.-Q."/>
        </authorList>
    </citation>
    <scope>NUCLEOTIDE SEQUENCE [LARGE SCALE GENOMIC DNA]</scope>
    <source>
        <strain evidence="2 3">XS-10</strain>
    </source>
</reference>
<sequence>MMRFATLPLLAIGAACSPAAPDAAGGNAIDNRVAVPVADSATGNAAVAATPEPQAGPRPLLAIAPGGLSLIDPTSGRARQLEFGVERAIVARGAEAALGKAGATGRNGECGEGAMDFAKFDGLTLWFQDDKFVGWFLDGATPKLTTASGAGIGSTRAQVADALAIRDVPDSSLGREFTTASGSFSGLLEGQGDDAKVTALWSGQACIFR</sequence>